<evidence type="ECO:0000256" key="1">
    <source>
        <dbReference type="SAM" id="MobiDB-lite"/>
    </source>
</evidence>
<dbReference type="InterPro" id="IPR013087">
    <property type="entry name" value="Znf_C2H2_type"/>
</dbReference>
<feature type="region of interest" description="Disordered" evidence="1">
    <location>
        <begin position="50"/>
        <end position="95"/>
    </location>
</feature>
<reference evidence="3 4" key="1">
    <citation type="submission" date="2024-02" db="EMBL/GenBank/DDBJ databases">
        <title>A chromosome-level genome assembly of Drosophila madeirensis, a fruit fly species endemic to Madeira island.</title>
        <authorList>
            <person name="Tomihara K."/>
            <person name="Llopart A."/>
            <person name="Yamamoto D."/>
        </authorList>
    </citation>
    <scope>NUCLEOTIDE SEQUENCE [LARGE SCALE GENOMIC DNA]</scope>
    <source>
        <strain evidence="3 4">RF1</strain>
    </source>
</reference>
<dbReference type="EMBL" id="AP029263">
    <property type="protein sequence ID" value="BFF92449.1"/>
    <property type="molecule type" value="Genomic_DNA"/>
</dbReference>
<dbReference type="AlphaFoldDB" id="A0AAU9F9U5"/>
<keyword evidence="4" id="KW-1185">Reference proteome</keyword>
<evidence type="ECO:0000259" key="2">
    <source>
        <dbReference type="SMART" id="SM00355"/>
    </source>
</evidence>
<feature type="domain" description="C2H2-type" evidence="2">
    <location>
        <begin position="186"/>
        <end position="206"/>
    </location>
</feature>
<feature type="domain" description="C2H2-type" evidence="2">
    <location>
        <begin position="220"/>
        <end position="244"/>
    </location>
</feature>
<evidence type="ECO:0000313" key="3">
    <source>
        <dbReference type="EMBL" id="BFF92449.1"/>
    </source>
</evidence>
<accession>A0AAU9F9U5</accession>
<proteinExistence type="predicted"/>
<dbReference type="Proteomes" id="UP001500889">
    <property type="component" value="Chromosome O"/>
</dbReference>
<organism evidence="3 4">
    <name type="scientific">Drosophila madeirensis</name>
    <name type="common">Fruit fly</name>
    <dbReference type="NCBI Taxonomy" id="30013"/>
    <lineage>
        <taxon>Eukaryota</taxon>
        <taxon>Metazoa</taxon>
        <taxon>Ecdysozoa</taxon>
        <taxon>Arthropoda</taxon>
        <taxon>Hexapoda</taxon>
        <taxon>Insecta</taxon>
        <taxon>Pterygota</taxon>
        <taxon>Neoptera</taxon>
        <taxon>Endopterygota</taxon>
        <taxon>Diptera</taxon>
        <taxon>Brachycera</taxon>
        <taxon>Muscomorpha</taxon>
        <taxon>Ephydroidea</taxon>
        <taxon>Drosophilidae</taxon>
        <taxon>Drosophila</taxon>
        <taxon>Sophophora</taxon>
    </lineage>
</organism>
<dbReference type="Gene3D" id="3.30.160.60">
    <property type="entry name" value="Classic Zinc Finger"/>
    <property type="match status" value="1"/>
</dbReference>
<protein>
    <submittedName>
        <fullName evidence="3">Zinc finger protein 564</fullName>
    </submittedName>
</protein>
<feature type="domain" description="C2H2-type" evidence="2">
    <location>
        <begin position="159"/>
        <end position="181"/>
    </location>
</feature>
<sequence length="338" mass="39216">MANAPTNIPANKLTPIQVRIFDLPEYMIVQTMLITAQYARENGIVPTRMKRQWTRPNAAGAAQPPRIDHQPPKTVSRLSYSDMQPNEPKETKNPVRERCIQTEEKLTCDVGVQCDTDDWEEEQIDKDCKTELPNEEEDEETKFISFVGENTSMMRNGMMECLVCGEVARSLQQHKSHIVMHYGPPVLCSYCGELVNHERLLQRHILTCPSRPSKKPSIFLKCPNMFCNIITRTLPQLYKHLSTHEKRPCYWCLQCRLHFRTAISFLLHRKTKQSCARAKALFLFDKQSALQNKGDRKRCTVCLKKFSNERLCGIHRFNCIQAHHRKVTRKLFKPSMLA</sequence>
<name>A0AAU9F9U5_DROMD</name>
<evidence type="ECO:0000313" key="4">
    <source>
        <dbReference type="Proteomes" id="UP001500889"/>
    </source>
</evidence>
<dbReference type="SMART" id="SM00355">
    <property type="entry name" value="ZnF_C2H2"/>
    <property type="match status" value="3"/>
</dbReference>
<gene>
    <name evidence="3" type="ORF">DMAD_10510</name>
</gene>